<name>A0A4Z1DYL4_9MICO</name>
<feature type="transmembrane region" description="Helical" evidence="1">
    <location>
        <begin position="51"/>
        <end position="74"/>
    </location>
</feature>
<dbReference type="EMBL" id="RHPJ01000004">
    <property type="protein sequence ID" value="TGO04019.1"/>
    <property type="molecule type" value="Genomic_DNA"/>
</dbReference>
<dbReference type="AlphaFoldDB" id="A0A4Z1DYL4"/>
<evidence type="ECO:0000313" key="3">
    <source>
        <dbReference type="Proteomes" id="UP000297318"/>
    </source>
</evidence>
<proteinExistence type="predicted"/>
<evidence type="ECO:0000313" key="2">
    <source>
        <dbReference type="EMBL" id="TGO04019.1"/>
    </source>
</evidence>
<feature type="transmembrane region" description="Helical" evidence="1">
    <location>
        <begin position="110"/>
        <end position="129"/>
    </location>
</feature>
<dbReference type="Proteomes" id="UP000297318">
    <property type="component" value="Unassembled WGS sequence"/>
</dbReference>
<keyword evidence="1" id="KW-0472">Membrane</keyword>
<dbReference type="OrthoDB" id="5148809at2"/>
<organism evidence="2 3">
    <name type="scientific">Serinibacter arcticus</name>
    <dbReference type="NCBI Taxonomy" id="1655435"/>
    <lineage>
        <taxon>Bacteria</taxon>
        <taxon>Bacillati</taxon>
        <taxon>Actinomycetota</taxon>
        <taxon>Actinomycetes</taxon>
        <taxon>Micrococcales</taxon>
        <taxon>Beutenbergiaceae</taxon>
        <taxon>Serinibacter</taxon>
    </lineage>
</organism>
<gene>
    <name evidence="2" type="ORF">SERN_2610</name>
</gene>
<keyword evidence="1" id="KW-1133">Transmembrane helix</keyword>
<keyword evidence="1" id="KW-0812">Transmembrane</keyword>
<keyword evidence="3" id="KW-1185">Reference proteome</keyword>
<feature type="transmembrane region" description="Helical" evidence="1">
    <location>
        <begin position="26"/>
        <end position="45"/>
    </location>
</feature>
<protein>
    <submittedName>
        <fullName evidence="2">ATP synthase protein I2</fullName>
    </submittedName>
</protein>
<comment type="caution">
    <text evidence="2">The sequence shown here is derived from an EMBL/GenBank/DDBJ whole genome shotgun (WGS) entry which is preliminary data.</text>
</comment>
<dbReference type="RefSeq" id="WP_135850628.1">
    <property type="nucleotide sequence ID" value="NZ_RHPJ01000004.1"/>
</dbReference>
<reference evidence="2 3" key="1">
    <citation type="submission" date="2018-11" db="EMBL/GenBank/DDBJ databases">
        <title>Complete genome sequencing of the Actinobacteria Serinibacter sp. K3-2.</title>
        <authorList>
            <person name="Rakitin A.L."/>
            <person name="Beletsky A.V."/>
            <person name="Mardanov A.V."/>
            <person name="Ravin N.V."/>
            <person name="Gromova A.S."/>
            <person name="Filippova S.N."/>
            <person name="Gal'Chenko V.F."/>
        </authorList>
    </citation>
    <scope>NUCLEOTIDE SEQUENCE [LARGE SCALE GENOMIC DNA]</scope>
    <source>
        <strain evidence="2 3">K3-2</strain>
    </source>
</reference>
<sequence length="153" mass="15587">MTSPAPAVSTVPTTLKGVLSRILRQVAVVTVGVTVLAAVVGLVTVGSTGLWGALLGGVVGVIFCATTVVTMLVSEGRSPQFLAVAVLGGWLAKMVVIVAMLAVLRGLDFYDRYVLAGTLAAIVLASLVIEMRAVMTARVPVVDPEARAGVKGS</sequence>
<evidence type="ECO:0000256" key="1">
    <source>
        <dbReference type="SAM" id="Phobius"/>
    </source>
</evidence>
<feature type="transmembrane region" description="Helical" evidence="1">
    <location>
        <begin position="81"/>
        <end position="104"/>
    </location>
</feature>
<accession>A0A4Z1DYL4</accession>